<dbReference type="PANTHER" id="PTHR47331:SF1">
    <property type="entry name" value="GAG-LIKE PROTEIN"/>
    <property type="match status" value="1"/>
</dbReference>
<gene>
    <name evidence="1" type="ORF">LSAA_3597</name>
</gene>
<dbReference type="EMBL" id="HG994591">
    <property type="protein sequence ID" value="CAF2820468.1"/>
    <property type="molecule type" value="Genomic_DNA"/>
</dbReference>
<protein>
    <submittedName>
        <fullName evidence="1">(salmon louse) hypothetical protein</fullName>
    </submittedName>
</protein>
<keyword evidence="2" id="KW-1185">Reference proteome</keyword>
<dbReference type="Pfam" id="PF05380">
    <property type="entry name" value="Peptidase_A17"/>
    <property type="match status" value="1"/>
</dbReference>
<organism evidence="1 2">
    <name type="scientific">Lepeophtheirus salmonis</name>
    <name type="common">Salmon louse</name>
    <name type="synonym">Caligus salmonis</name>
    <dbReference type="NCBI Taxonomy" id="72036"/>
    <lineage>
        <taxon>Eukaryota</taxon>
        <taxon>Metazoa</taxon>
        <taxon>Ecdysozoa</taxon>
        <taxon>Arthropoda</taxon>
        <taxon>Crustacea</taxon>
        <taxon>Multicrustacea</taxon>
        <taxon>Hexanauplia</taxon>
        <taxon>Copepoda</taxon>
        <taxon>Siphonostomatoida</taxon>
        <taxon>Caligidae</taxon>
        <taxon>Lepeophtheirus</taxon>
    </lineage>
</organism>
<proteinExistence type="predicted"/>
<name>A0A7R8CMD9_LEPSM</name>
<dbReference type="Proteomes" id="UP000675881">
    <property type="component" value="Chromosome 12"/>
</dbReference>
<evidence type="ECO:0000313" key="1">
    <source>
        <dbReference type="EMBL" id="CAF2820468.1"/>
    </source>
</evidence>
<dbReference type="AlphaFoldDB" id="A0A7R8CMD9"/>
<dbReference type="PANTHER" id="PTHR47331">
    <property type="entry name" value="PHD-TYPE DOMAIN-CONTAINING PROTEIN"/>
    <property type="match status" value="1"/>
</dbReference>
<dbReference type="InterPro" id="IPR008042">
    <property type="entry name" value="Retrotrans_Pao"/>
</dbReference>
<evidence type="ECO:0000313" key="2">
    <source>
        <dbReference type="Proteomes" id="UP000675881"/>
    </source>
</evidence>
<accession>A0A7R8CMD9</accession>
<dbReference type="OrthoDB" id="6369924at2759"/>
<sequence>MFNNEAVKMEYDFGCGNNCYDLRKYKKFVILSVKERQNIIAKRRVCFRCLKVGHKRSMSLNFVKCNLCNGHNHHNLLDIPIKRHNEMENTLLIPYRSETTIEKEFPTKLPNNREEAVKAMKSHEKQLKRDGHMELSNDHMDELKENEFIQEIKLKDNEKGKPSPHLCQSTVRFIDEKYANEYLGASGVLFEDTYVDGIAASLESDEVASKIMMDVDCVLYCEGFKINRWYSSALNSGKSCVVIPVLGHNWDVETTLSAIARIWDPLGIVVPVLIELRIVFQSLWARGIDWDTVLEEKEAEVWKTKIKSLELLKEVPIIKSLRTKNVARRPEVHGFADGRELVYGGCVLVRWRLGTETLIAYVQPRVSEIQETFLAELFRFVPGKQNPADALTEHITVHDIKIGHQGPSFLYSEYWPDDPKISI</sequence>
<reference evidence="1" key="1">
    <citation type="submission" date="2021-02" db="EMBL/GenBank/DDBJ databases">
        <authorList>
            <person name="Bekaert M."/>
        </authorList>
    </citation>
    <scope>NUCLEOTIDE SEQUENCE</scope>
    <source>
        <strain evidence="1">IoA-00</strain>
    </source>
</reference>